<evidence type="ECO:0000313" key="1">
    <source>
        <dbReference type="EMBL" id="GBN79370.1"/>
    </source>
</evidence>
<dbReference type="AlphaFoldDB" id="A0A4Y2RWM9"/>
<dbReference type="Proteomes" id="UP000499080">
    <property type="component" value="Unassembled WGS sequence"/>
</dbReference>
<name>A0A4Y2RWM9_ARAVE</name>
<gene>
    <name evidence="3" type="ORF">AVEN_183450_1</name>
    <name evidence="1" type="ORF">AVEN_211016_1</name>
    <name evidence="2" type="ORF">AVEN_226117_1</name>
    <name evidence="4" type="ORF">AVEN_35037_1</name>
</gene>
<dbReference type="EMBL" id="BGPR01018973">
    <property type="protein sequence ID" value="GBN80628.1"/>
    <property type="molecule type" value="Genomic_DNA"/>
</dbReference>
<evidence type="ECO:0000313" key="2">
    <source>
        <dbReference type="EMBL" id="GBN79420.1"/>
    </source>
</evidence>
<protein>
    <submittedName>
        <fullName evidence="1">Uncharacterized protein</fullName>
    </submittedName>
</protein>
<evidence type="ECO:0000313" key="5">
    <source>
        <dbReference type="Proteomes" id="UP000499080"/>
    </source>
</evidence>
<dbReference type="EMBL" id="BGPR01018992">
    <property type="protein sequence ID" value="GBN80697.1"/>
    <property type="molecule type" value="Genomic_DNA"/>
</dbReference>
<evidence type="ECO:0000313" key="3">
    <source>
        <dbReference type="EMBL" id="GBN80628.1"/>
    </source>
</evidence>
<proteinExistence type="predicted"/>
<comment type="caution">
    <text evidence="1">The sequence shown here is derived from an EMBL/GenBank/DDBJ whole genome shotgun (WGS) entry which is preliminary data.</text>
</comment>
<dbReference type="EMBL" id="BGPR01018536">
    <property type="protein sequence ID" value="GBN79420.1"/>
    <property type="molecule type" value="Genomic_DNA"/>
</dbReference>
<sequence length="208" mass="23051">MLGPSLSATPHGSPDLERAGLKFTKSDLFSLSHEHQNLLLVFCFEYLLASGGRGAVIDAPLSEGRDASINASDGDECDFDEGRNAASCRRAAVLITAGIGGERGILNASEICNFSPEETGYRAFIRDFEGKKRSASASFNARLSEIKRMAGRFNVKRNHIDKNCISSLSQQRHLLEFFEVSKRGEKTEFCATNKEYLLIFSTSRWNMR</sequence>
<dbReference type="EMBL" id="BGPR01018515">
    <property type="protein sequence ID" value="GBN79370.1"/>
    <property type="molecule type" value="Genomic_DNA"/>
</dbReference>
<reference evidence="1 5" key="1">
    <citation type="journal article" date="2019" name="Sci. Rep.">
        <title>Orb-weaving spider Araneus ventricosus genome elucidates the spidroin gene catalogue.</title>
        <authorList>
            <person name="Kono N."/>
            <person name="Nakamura H."/>
            <person name="Ohtoshi R."/>
            <person name="Moran D.A.P."/>
            <person name="Shinohara A."/>
            <person name="Yoshida Y."/>
            <person name="Fujiwara M."/>
            <person name="Mori M."/>
            <person name="Tomita M."/>
            <person name="Arakawa K."/>
        </authorList>
    </citation>
    <scope>NUCLEOTIDE SEQUENCE [LARGE SCALE GENOMIC DNA]</scope>
</reference>
<organism evidence="1 5">
    <name type="scientific">Araneus ventricosus</name>
    <name type="common">Orbweaver spider</name>
    <name type="synonym">Epeira ventricosa</name>
    <dbReference type="NCBI Taxonomy" id="182803"/>
    <lineage>
        <taxon>Eukaryota</taxon>
        <taxon>Metazoa</taxon>
        <taxon>Ecdysozoa</taxon>
        <taxon>Arthropoda</taxon>
        <taxon>Chelicerata</taxon>
        <taxon>Arachnida</taxon>
        <taxon>Araneae</taxon>
        <taxon>Araneomorphae</taxon>
        <taxon>Entelegynae</taxon>
        <taxon>Araneoidea</taxon>
        <taxon>Araneidae</taxon>
        <taxon>Araneus</taxon>
    </lineage>
</organism>
<evidence type="ECO:0000313" key="4">
    <source>
        <dbReference type="EMBL" id="GBN80697.1"/>
    </source>
</evidence>
<keyword evidence="5" id="KW-1185">Reference proteome</keyword>
<accession>A0A4Y2RWM9</accession>